<dbReference type="Proteomes" id="UP000253742">
    <property type="component" value="Unassembled WGS sequence"/>
</dbReference>
<evidence type="ECO:0000313" key="2">
    <source>
        <dbReference type="Proteomes" id="UP000253742"/>
    </source>
</evidence>
<reference evidence="1 2" key="1">
    <citation type="submission" date="2018-07" db="EMBL/GenBank/DDBJ databases">
        <title>Genome guided investigation of antibiotics producing actinomycetales strain isolated from a Macau mangrove ecosystem.</title>
        <authorList>
            <person name="Hu D."/>
        </authorList>
    </citation>
    <scope>NUCLEOTIDE SEQUENCE [LARGE SCALE GENOMIC DNA]</scope>
    <source>
        <strain evidence="1 2">2297</strain>
    </source>
</reference>
<proteinExistence type="predicted"/>
<protein>
    <submittedName>
        <fullName evidence="1">Uncharacterized protein</fullName>
    </submittedName>
</protein>
<gene>
    <name evidence="1" type="ORF">DVZ84_36975</name>
</gene>
<dbReference type="AlphaFoldDB" id="A0A369UWI7"/>
<name>A0A369UWI7_9ACTN</name>
<dbReference type="EMBL" id="QQBH01000051">
    <property type="protein sequence ID" value="RDD84108.1"/>
    <property type="molecule type" value="Genomic_DNA"/>
</dbReference>
<sequence>MRNATAPRTPGVKMTLHVYRVNQDGAVTEDCGTVKVKGGRMPPPLRDVYPPCGCPRHRAERAAAR</sequence>
<comment type="caution">
    <text evidence="1">The sequence shown here is derived from an EMBL/GenBank/DDBJ whole genome shotgun (WGS) entry which is preliminary data.</text>
</comment>
<dbReference type="OrthoDB" id="4301539at2"/>
<organism evidence="1 2">
    <name type="scientific">Streptomyces parvulus</name>
    <dbReference type="NCBI Taxonomy" id="146923"/>
    <lineage>
        <taxon>Bacteria</taxon>
        <taxon>Bacillati</taxon>
        <taxon>Actinomycetota</taxon>
        <taxon>Actinomycetes</taxon>
        <taxon>Kitasatosporales</taxon>
        <taxon>Streptomycetaceae</taxon>
        <taxon>Streptomyces</taxon>
    </lineage>
</organism>
<dbReference type="RefSeq" id="WP_114533875.1">
    <property type="nucleotide sequence ID" value="NZ_JBHYWK010000007.1"/>
</dbReference>
<accession>A0A369UWI7</accession>
<evidence type="ECO:0000313" key="1">
    <source>
        <dbReference type="EMBL" id="RDD84108.1"/>
    </source>
</evidence>